<dbReference type="FunFam" id="3.30.70.270:FF:000001">
    <property type="entry name" value="Diguanylate cyclase domain protein"/>
    <property type="match status" value="1"/>
</dbReference>
<evidence type="ECO:0000256" key="1">
    <source>
        <dbReference type="ARBA" id="ARBA00004651"/>
    </source>
</evidence>
<dbReference type="RefSeq" id="WP_221303086.1">
    <property type="nucleotide sequence ID" value="NZ_JACHHN010000003.1"/>
</dbReference>
<dbReference type="SMART" id="SM00267">
    <property type="entry name" value="GGDEF"/>
    <property type="match status" value="1"/>
</dbReference>
<gene>
    <name evidence="10" type="ORF">HNQ50_001735</name>
</gene>
<dbReference type="Gene3D" id="3.30.450.20">
    <property type="entry name" value="PAS domain"/>
    <property type="match status" value="2"/>
</dbReference>
<comment type="subcellular location">
    <subcellularLocation>
        <location evidence="1">Cell membrane</location>
        <topology evidence="1">Multi-pass membrane protein</topology>
    </subcellularLocation>
</comment>
<dbReference type="InterPro" id="IPR043128">
    <property type="entry name" value="Rev_trsase/Diguanyl_cyclase"/>
</dbReference>
<keyword evidence="4 8" id="KW-0812">Transmembrane</keyword>
<dbReference type="Gene3D" id="3.30.70.270">
    <property type="match status" value="1"/>
</dbReference>
<evidence type="ECO:0000256" key="6">
    <source>
        <dbReference type="ARBA" id="ARBA00023136"/>
    </source>
</evidence>
<keyword evidence="6 8" id="KW-0472">Membrane</keyword>
<dbReference type="AlphaFoldDB" id="A0A840RFD4"/>
<dbReference type="GO" id="GO:0052621">
    <property type="term" value="F:diguanylate cyclase activity"/>
    <property type="evidence" value="ECO:0007669"/>
    <property type="project" value="UniProtKB-EC"/>
</dbReference>
<dbReference type="Pfam" id="PF00990">
    <property type="entry name" value="GGDEF"/>
    <property type="match status" value="1"/>
</dbReference>
<keyword evidence="5 8" id="KW-1133">Transmembrane helix</keyword>
<dbReference type="InterPro" id="IPR000160">
    <property type="entry name" value="GGDEF_dom"/>
</dbReference>
<reference evidence="10 11" key="1">
    <citation type="submission" date="2020-08" db="EMBL/GenBank/DDBJ databases">
        <title>Genomic Encyclopedia of Type Strains, Phase IV (KMG-IV): sequencing the most valuable type-strain genomes for metagenomic binning, comparative biology and taxonomic classification.</title>
        <authorList>
            <person name="Goeker M."/>
        </authorList>
    </citation>
    <scope>NUCLEOTIDE SEQUENCE [LARGE SCALE GENOMIC DNA]</scope>
    <source>
        <strain evidence="10 11">DSM 18233</strain>
    </source>
</reference>
<dbReference type="GO" id="GO:0005886">
    <property type="term" value="C:plasma membrane"/>
    <property type="evidence" value="ECO:0007669"/>
    <property type="project" value="UniProtKB-SubCell"/>
</dbReference>
<dbReference type="Pfam" id="PF02743">
    <property type="entry name" value="dCache_1"/>
    <property type="match status" value="1"/>
</dbReference>
<name>A0A840RFD4_9NEIS</name>
<evidence type="ECO:0000256" key="7">
    <source>
        <dbReference type="ARBA" id="ARBA00034247"/>
    </source>
</evidence>
<evidence type="ECO:0000313" key="10">
    <source>
        <dbReference type="EMBL" id="MBB5191012.1"/>
    </source>
</evidence>
<comment type="catalytic activity">
    <reaction evidence="7">
        <text>2 GTP = 3',3'-c-di-GMP + 2 diphosphate</text>
        <dbReference type="Rhea" id="RHEA:24898"/>
        <dbReference type="ChEBI" id="CHEBI:33019"/>
        <dbReference type="ChEBI" id="CHEBI:37565"/>
        <dbReference type="ChEBI" id="CHEBI:58805"/>
        <dbReference type="EC" id="2.7.7.65"/>
    </reaction>
</comment>
<organism evidence="10 11">
    <name type="scientific">Silvimonas terrae</name>
    <dbReference type="NCBI Taxonomy" id="300266"/>
    <lineage>
        <taxon>Bacteria</taxon>
        <taxon>Pseudomonadati</taxon>
        <taxon>Pseudomonadota</taxon>
        <taxon>Betaproteobacteria</taxon>
        <taxon>Neisseriales</taxon>
        <taxon>Chitinibacteraceae</taxon>
        <taxon>Silvimonas</taxon>
    </lineage>
</organism>
<evidence type="ECO:0000256" key="4">
    <source>
        <dbReference type="ARBA" id="ARBA00022692"/>
    </source>
</evidence>
<feature type="domain" description="GGDEF" evidence="9">
    <location>
        <begin position="371"/>
        <end position="508"/>
    </location>
</feature>
<keyword evidence="11" id="KW-1185">Reference proteome</keyword>
<keyword evidence="3" id="KW-1003">Cell membrane</keyword>
<dbReference type="GO" id="GO:0043709">
    <property type="term" value="P:cell adhesion involved in single-species biofilm formation"/>
    <property type="evidence" value="ECO:0007669"/>
    <property type="project" value="TreeGrafter"/>
</dbReference>
<proteinExistence type="predicted"/>
<dbReference type="CDD" id="cd12914">
    <property type="entry name" value="PDC1_DGC_like"/>
    <property type="match status" value="1"/>
</dbReference>
<dbReference type="SUPFAM" id="SSF103190">
    <property type="entry name" value="Sensory domain-like"/>
    <property type="match status" value="1"/>
</dbReference>
<dbReference type="CDD" id="cd01949">
    <property type="entry name" value="GGDEF"/>
    <property type="match status" value="1"/>
</dbReference>
<dbReference type="InterPro" id="IPR029787">
    <property type="entry name" value="Nucleotide_cyclase"/>
</dbReference>
<dbReference type="InterPro" id="IPR050469">
    <property type="entry name" value="Diguanylate_Cyclase"/>
</dbReference>
<evidence type="ECO:0000256" key="2">
    <source>
        <dbReference type="ARBA" id="ARBA00012528"/>
    </source>
</evidence>
<dbReference type="SUPFAM" id="SSF55073">
    <property type="entry name" value="Nucleotide cyclase"/>
    <property type="match status" value="1"/>
</dbReference>
<dbReference type="PANTHER" id="PTHR45138">
    <property type="entry name" value="REGULATORY COMPONENTS OF SENSORY TRANSDUCTION SYSTEM"/>
    <property type="match status" value="1"/>
</dbReference>
<evidence type="ECO:0000313" key="11">
    <source>
        <dbReference type="Proteomes" id="UP000543030"/>
    </source>
</evidence>
<evidence type="ECO:0000259" key="9">
    <source>
        <dbReference type="PROSITE" id="PS50887"/>
    </source>
</evidence>
<evidence type="ECO:0000256" key="5">
    <source>
        <dbReference type="ARBA" id="ARBA00022989"/>
    </source>
</evidence>
<dbReference type="EMBL" id="JACHHN010000003">
    <property type="protein sequence ID" value="MBB5191012.1"/>
    <property type="molecule type" value="Genomic_DNA"/>
</dbReference>
<dbReference type="CDD" id="cd12915">
    <property type="entry name" value="PDC2_DGC_like"/>
    <property type="match status" value="1"/>
</dbReference>
<feature type="transmembrane region" description="Helical" evidence="8">
    <location>
        <begin position="12"/>
        <end position="34"/>
    </location>
</feature>
<sequence>MKIRQQPARISTQAFVFVCIVCVLLVIMDVVLSWNAREQQLAEMQAETTNLAQAAAHQAQSTFKITDTVLFGMVERLEFDGTGMLQMARLHGFLQQQLKEQPHLAGLFVYDEHGNWITSSQAQVSYNLNNGDREYFIWHRTHTDRGPHIGKPVISRSTGLWIIPVTRRFNHDDGSFAGVVLASVRLDYFSRFYGSFNIGQAGAMSMALENGTLLVRRPYNAANIGASMASSPVYANYRHSPGRGSLIVKSIYDGVTRLNSFQQVDGWPVFVTAAFSRDEILEEWWRRTLLHSLGILVLVSILGLAGTHLVRQINLRARAQQDLVQAHRALESINATLQKMAAQDGLTGLANRRQFDTRLAEEFGRAAREQTSLALIMIDVDFFKKYNDLYGHPAGDDCLRAISHAIDDLVHRPGDLAARYGGEEMVVLLPNTDTAGARVLAERFCAAVRALEITHAGNPTSFVTISAGVHAVTPRPDQDAFATLVEPADQALYQAKESGRNRVMVSPHSL</sequence>
<dbReference type="Proteomes" id="UP000543030">
    <property type="component" value="Unassembled WGS sequence"/>
</dbReference>
<protein>
    <recommendedName>
        <fullName evidence="2">diguanylate cyclase</fullName>
        <ecNumber evidence="2">2.7.7.65</ecNumber>
    </recommendedName>
</protein>
<dbReference type="PANTHER" id="PTHR45138:SF9">
    <property type="entry name" value="DIGUANYLATE CYCLASE DGCM-RELATED"/>
    <property type="match status" value="1"/>
</dbReference>
<dbReference type="EC" id="2.7.7.65" evidence="2"/>
<evidence type="ECO:0000256" key="3">
    <source>
        <dbReference type="ARBA" id="ARBA00022475"/>
    </source>
</evidence>
<dbReference type="NCBIfam" id="TIGR00254">
    <property type="entry name" value="GGDEF"/>
    <property type="match status" value="1"/>
</dbReference>
<dbReference type="GO" id="GO:1902201">
    <property type="term" value="P:negative regulation of bacterial-type flagellum-dependent cell motility"/>
    <property type="evidence" value="ECO:0007669"/>
    <property type="project" value="TreeGrafter"/>
</dbReference>
<dbReference type="PROSITE" id="PS50887">
    <property type="entry name" value="GGDEF"/>
    <property type="match status" value="1"/>
</dbReference>
<evidence type="ECO:0000256" key="8">
    <source>
        <dbReference type="SAM" id="Phobius"/>
    </source>
</evidence>
<dbReference type="InterPro" id="IPR029151">
    <property type="entry name" value="Sensor-like_sf"/>
</dbReference>
<accession>A0A840RFD4</accession>
<dbReference type="InterPro" id="IPR033479">
    <property type="entry name" value="dCache_1"/>
</dbReference>
<comment type="caution">
    <text evidence="10">The sequence shown here is derived from an EMBL/GenBank/DDBJ whole genome shotgun (WGS) entry which is preliminary data.</text>
</comment>